<dbReference type="InterPro" id="IPR002492">
    <property type="entry name" value="Transposase_Tc1-like"/>
</dbReference>
<evidence type="ECO:0000313" key="4">
    <source>
        <dbReference type="EMBL" id="UYV74888.1"/>
    </source>
</evidence>
<dbReference type="Proteomes" id="UP001235939">
    <property type="component" value="Chromosome 12"/>
</dbReference>
<dbReference type="Pfam" id="PF18701">
    <property type="entry name" value="DUF5641"/>
    <property type="match status" value="1"/>
</dbReference>
<feature type="domain" description="Transposase Tc1-like" evidence="1">
    <location>
        <begin position="1"/>
        <end position="59"/>
    </location>
</feature>
<dbReference type="InterPro" id="IPR036397">
    <property type="entry name" value="RNaseH_sf"/>
</dbReference>
<dbReference type="PANTHER" id="PTHR47331">
    <property type="entry name" value="PHD-TYPE DOMAIN-CONTAINING PROTEIN"/>
    <property type="match status" value="1"/>
</dbReference>
<evidence type="ECO:0000313" key="5">
    <source>
        <dbReference type="Proteomes" id="UP001235939"/>
    </source>
</evidence>
<name>A0ABY6L1Q0_9ARAC</name>
<accession>A0ABY6L1Q0</accession>
<feature type="domain" description="Tc1-like transposase DDE" evidence="2">
    <location>
        <begin position="68"/>
        <end position="204"/>
    </location>
</feature>
<sequence length="337" mass="39760">MTASQLRSDLNAATGVLVSTDTIRRRLHKKGLYTRRPIICVPLTRPQKRARKPWCRQHVAWNPDEWRRVMFTDESIFSLNSDSRGVFVWREKGTRNNPRNMVERDPYRSQGFMVWAGIFLGGRTALHIFRQGTLTGQRYRDEILAAYVMPQALEMGENFLLMDDNARPHRTGVVDTFLQNHAIARMNWPARSPDLNPIEHCTSDDDEKRLPFNVIEVLERRRNKMGRYQETNPLKKKKLTPNYFLRGSNDAGPAIPSKINATDNNLRNKRKRAQILTDRFWIKWTRSYISKLATRSKWRERTEPIRIGDLVFLVDEQHPRNMWKRGFISDVRMAWKR</sequence>
<dbReference type="Pfam" id="PF13358">
    <property type="entry name" value="DDE_3"/>
    <property type="match status" value="1"/>
</dbReference>
<dbReference type="InterPro" id="IPR038717">
    <property type="entry name" value="Tc1-like_DDE_dom"/>
</dbReference>
<gene>
    <name evidence="4" type="ORF">LAZ67_12001690</name>
</gene>
<dbReference type="InterPro" id="IPR040676">
    <property type="entry name" value="DUF5641"/>
</dbReference>
<keyword evidence="5" id="KW-1185">Reference proteome</keyword>
<protein>
    <recommendedName>
        <fullName evidence="6">Transposase</fullName>
    </recommendedName>
</protein>
<reference evidence="4 5" key="1">
    <citation type="submission" date="2022-01" db="EMBL/GenBank/DDBJ databases">
        <title>A chromosomal length assembly of Cordylochernes scorpioides.</title>
        <authorList>
            <person name="Zeh D."/>
            <person name="Zeh J."/>
        </authorList>
    </citation>
    <scope>NUCLEOTIDE SEQUENCE [LARGE SCALE GENOMIC DNA]</scope>
    <source>
        <strain evidence="4">IN4F17</strain>
        <tissue evidence="4">Whole Body</tissue>
    </source>
</reference>
<dbReference type="EMBL" id="CP092874">
    <property type="protein sequence ID" value="UYV74888.1"/>
    <property type="molecule type" value="Genomic_DNA"/>
</dbReference>
<dbReference type="Pfam" id="PF01498">
    <property type="entry name" value="HTH_Tnp_Tc3_2"/>
    <property type="match status" value="1"/>
</dbReference>
<dbReference type="Gene3D" id="3.30.420.10">
    <property type="entry name" value="Ribonuclease H-like superfamily/Ribonuclease H"/>
    <property type="match status" value="1"/>
</dbReference>
<proteinExistence type="predicted"/>
<evidence type="ECO:0008006" key="6">
    <source>
        <dbReference type="Google" id="ProtNLM"/>
    </source>
</evidence>
<evidence type="ECO:0000259" key="2">
    <source>
        <dbReference type="Pfam" id="PF13358"/>
    </source>
</evidence>
<evidence type="ECO:0000259" key="1">
    <source>
        <dbReference type="Pfam" id="PF01498"/>
    </source>
</evidence>
<feature type="domain" description="DUF5641" evidence="3">
    <location>
        <begin position="271"/>
        <end position="332"/>
    </location>
</feature>
<evidence type="ECO:0000259" key="3">
    <source>
        <dbReference type="Pfam" id="PF18701"/>
    </source>
</evidence>
<organism evidence="4 5">
    <name type="scientific">Cordylochernes scorpioides</name>
    <dbReference type="NCBI Taxonomy" id="51811"/>
    <lineage>
        <taxon>Eukaryota</taxon>
        <taxon>Metazoa</taxon>
        <taxon>Ecdysozoa</taxon>
        <taxon>Arthropoda</taxon>
        <taxon>Chelicerata</taxon>
        <taxon>Arachnida</taxon>
        <taxon>Pseudoscorpiones</taxon>
        <taxon>Cheliferoidea</taxon>
        <taxon>Chernetidae</taxon>
        <taxon>Cordylochernes</taxon>
    </lineage>
</organism>
<dbReference type="PANTHER" id="PTHR47331:SF2">
    <property type="match status" value="1"/>
</dbReference>